<dbReference type="Proteomes" id="UP001500936">
    <property type="component" value="Unassembled WGS sequence"/>
</dbReference>
<dbReference type="EMBL" id="BAABHB010000003">
    <property type="protein sequence ID" value="GAA4403158.1"/>
    <property type="molecule type" value="Genomic_DNA"/>
</dbReference>
<evidence type="ECO:0000256" key="1">
    <source>
        <dbReference type="SAM" id="Coils"/>
    </source>
</evidence>
<feature type="coiled-coil region" evidence="1">
    <location>
        <begin position="25"/>
        <end position="59"/>
    </location>
</feature>
<protein>
    <submittedName>
        <fullName evidence="2">Uncharacterized protein</fullName>
    </submittedName>
</protein>
<dbReference type="SUPFAM" id="SSF57997">
    <property type="entry name" value="Tropomyosin"/>
    <property type="match status" value="1"/>
</dbReference>
<accession>A0ABP8KBC5</accession>
<gene>
    <name evidence="2" type="ORF">GCM10023187_18970</name>
</gene>
<dbReference type="RefSeq" id="WP_345266354.1">
    <property type="nucleotide sequence ID" value="NZ_BAABHB010000003.1"/>
</dbReference>
<keyword evidence="3" id="KW-1185">Reference proteome</keyword>
<keyword evidence="1" id="KW-0175">Coiled coil</keyword>
<comment type="caution">
    <text evidence="2">The sequence shown here is derived from an EMBL/GenBank/DDBJ whole genome shotgun (WGS) entry which is preliminary data.</text>
</comment>
<sequence>MLSEFQLFALMDDLERKVNLLVGINADARRRITQLELDKAALEEKIQEQQAQLKQLQKKAGESPQIFLKPKDFGKIVQNNLTDTVNSAEIKQKLDEYIREIDRCIAHLSSLS</sequence>
<proteinExistence type="predicted"/>
<reference evidence="3" key="1">
    <citation type="journal article" date="2019" name="Int. J. Syst. Evol. Microbiol.">
        <title>The Global Catalogue of Microorganisms (GCM) 10K type strain sequencing project: providing services to taxonomists for standard genome sequencing and annotation.</title>
        <authorList>
            <consortium name="The Broad Institute Genomics Platform"/>
            <consortium name="The Broad Institute Genome Sequencing Center for Infectious Disease"/>
            <person name="Wu L."/>
            <person name="Ma J."/>
        </authorList>
    </citation>
    <scope>NUCLEOTIDE SEQUENCE [LARGE SCALE GENOMIC DNA]</scope>
    <source>
        <strain evidence="3">JCM 17925</strain>
    </source>
</reference>
<organism evidence="2 3">
    <name type="scientific">Nibrella viscosa</name>
    <dbReference type="NCBI Taxonomy" id="1084524"/>
    <lineage>
        <taxon>Bacteria</taxon>
        <taxon>Pseudomonadati</taxon>
        <taxon>Bacteroidota</taxon>
        <taxon>Cytophagia</taxon>
        <taxon>Cytophagales</taxon>
        <taxon>Spirosomataceae</taxon>
        <taxon>Nibrella</taxon>
    </lineage>
</organism>
<evidence type="ECO:0000313" key="3">
    <source>
        <dbReference type="Proteomes" id="UP001500936"/>
    </source>
</evidence>
<evidence type="ECO:0000313" key="2">
    <source>
        <dbReference type="EMBL" id="GAA4403158.1"/>
    </source>
</evidence>
<name>A0ABP8KBC5_9BACT</name>